<comment type="caution">
    <text evidence="2">The sequence shown here is derived from an EMBL/GenBank/DDBJ whole genome shotgun (WGS) entry which is preliminary data.</text>
</comment>
<evidence type="ECO:0000313" key="2">
    <source>
        <dbReference type="EMBL" id="GJJ09143.1"/>
    </source>
</evidence>
<feature type="compositionally biased region" description="Polar residues" evidence="1">
    <location>
        <begin position="546"/>
        <end position="559"/>
    </location>
</feature>
<feature type="compositionally biased region" description="Polar residues" evidence="1">
    <location>
        <begin position="343"/>
        <end position="361"/>
    </location>
</feature>
<feature type="region of interest" description="Disordered" evidence="1">
    <location>
        <begin position="328"/>
        <end position="401"/>
    </location>
</feature>
<protein>
    <submittedName>
        <fullName evidence="2">Uncharacterized protein</fullName>
    </submittedName>
</protein>
<feature type="region of interest" description="Disordered" evidence="1">
    <location>
        <begin position="130"/>
        <end position="214"/>
    </location>
</feature>
<dbReference type="EMBL" id="BPWL01000004">
    <property type="protein sequence ID" value="GJJ09143.1"/>
    <property type="molecule type" value="Genomic_DNA"/>
</dbReference>
<feature type="compositionally biased region" description="Low complexity" evidence="1">
    <location>
        <begin position="180"/>
        <end position="214"/>
    </location>
</feature>
<gene>
    <name evidence="2" type="ORF">Clacol_003365</name>
</gene>
<feature type="region of interest" description="Disordered" evidence="1">
    <location>
        <begin position="593"/>
        <end position="621"/>
    </location>
</feature>
<keyword evidence="3" id="KW-1185">Reference proteome</keyword>
<feature type="region of interest" description="Disordered" evidence="1">
    <location>
        <begin position="539"/>
        <end position="559"/>
    </location>
</feature>
<dbReference type="AlphaFoldDB" id="A0AAV5A7F0"/>
<name>A0AAV5A7F0_9AGAM</name>
<reference evidence="2" key="1">
    <citation type="submission" date="2021-10" db="EMBL/GenBank/DDBJ databases">
        <title>De novo Genome Assembly of Clathrus columnatus (Basidiomycota, Fungi) Using Illumina and Nanopore Sequence Data.</title>
        <authorList>
            <person name="Ogiso-Tanaka E."/>
            <person name="Itagaki H."/>
            <person name="Hosoya T."/>
            <person name="Hosaka K."/>
        </authorList>
    </citation>
    <scope>NUCLEOTIDE SEQUENCE</scope>
    <source>
        <strain evidence="2">MO-923</strain>
    </source>
</reference>
<accession>A0AAV5A7F0</accession>
<proteinExistence type="predicted"/>
<evidence type="ECO:0000256" key="1">
    <source>
        <dbReference type="SAM" id="MobiDB-lite"/>
    </source>
</evidence>
<feature type="region of interest" description="Disordered" evidence="1">
    <location>
        <begin position="470"/>
        <end position="492"/>
    </location>
</feature>
<dbReference type="Proteomes" id="UP001050691">
    <property type="component" value="Unassembled WGS sequence"/>
</dbReference>
<feature type="compositionally biased region" description="Polar residues" evidence="1">
    <location>
        <begin position="371"/>
        <end position="384"/>
    </location>
</feature>
<sequence>MAAMTITEQVFCRGCLDPEARTPTGYVGWRWLQCTDIPDEYRVLIPPTIVRCYTQLKEAEDSELRIQYRPIDWKHIAALRHVKDRLIKRCRQLGKFRPGYEPFGKHSVIAPPDFTLRQLERWSRDQNAFGFAKPSKHRSSSQAQTASPVSVNTTTTATTTRNTPSTPLRAAKNRHANGATTPTQSLSSTPLRPTTDVTTTPTPSSTHHSSPATSLSSGCFYVVFRCPRHCPIECCEKETTQSFAPPNPSHPVTDVLPPRVVPMQSQRYGCQCYNSPYEEEQQPIINTPTDIPQTSLESRIVVESVDREPALNVSPPAPIALQLLTPEASASTNQKPLPPTPPSDNLNFQQTAFGTEKTQTPMLVDNEPQRQRQASLPPSYTLFKTSRKQPSAADKEFQEQNPSLFSLSSSNKQSLAVQQLDPNLPSTSNAQPPAIMEKKGKGKEELFVMKNGQTSPIVVETQTRQHPLSLLPAGGKLMTSNRKGKGKENAVIPSETQSLPANRPSTGHIRVDGEDFLLITPIPPRQSTVKRPVTYPEMTQKKKSVRFTSRTPSPMHQFSSRIIRPGNWTEKDMPMLLAPEWKPLIPQIMITLPSPTQSSEESGDDEMYNEQLLVPLATRTS</sequence>
<feature type="compositionally biased region" description="Low complexity" evidence="1">
    <location>
        <begin position="145"/>
        <end position="167"/>
    </location>
</feature>
<organism evidence="2 3">
    <name type="scientific">Clathrus columnatus</name>
    <dbReference type="NCBI Taxonomy" id="1419009"/>
    <lineage>
        <taxon>Eukaryota</taxon>
        <taxon>Fungi</taxon>
        <taxon>Dikarya</taxon>
        <taxon>Basidiomycota</taxon>
        <taxon>Agaricomycotina</taxon>
        <taxon>Agaricomycetes</taxon>
        <taxon>Phallomycetidae</taxon>
        <taxon>Phallales</taxon>
        <taxon>Clathraceae</taxon>
        <taxon>Clathrus</taxon>
    </lineage>
</organism>
<evidence type="ECO:0000313" key="3">
    <source>
        <dbReference type="Proteomes" id="UP001050691"/>
    </source>
</evidence>